<dbReference type="FunFam" id="3.40.1280.10:FF:000001">
    <property type="entry name" value="tRNA (guanine-N(1)-)-methyltransferase"/>
    <property type="match status" value="1"/>
</dbReference>
<evidence type="ECO:0000256" key="8">
    <source>
        <dbReference type="ARBA" id="ARBA00022603"/>
    </source>
</evidence>
<dbReference type="Proteomes" id="UP000228635">
    <property type="component" value="Unassembled WGS sequence"/>
</dbReference>
<dbReference type="PANTHER" id="PTHR46417:SF1">
    <property type="entry name" value="TRNA (GUANINE-N(1)-)-METHYLTRANSFERASE"/>
    <property type="match status" value="1"/>
</dbReference>
<accession>A0A2M6WGV3</accession>
<evidence type="ECO:0000259" key="19">
    <source>
        <dbReference type="Pfam" id="PF01746"/>
    </source>
</evidence>
<name>A0A2M6WGV3_9BACT</name>
<dbReference type="HAMAP" id="MF_00605">
    <property type="entry name" value="TrmD"/>
    <property type="match status" value="1"/>
</dbReference>
<comment type="subcellular location">
    <subcellularLocation>
        <location evidence="2 15 17">Cytoplasm</location>
    </subcellularLocation>
</comment>
<dbReference type="AlphaFoldDB" id="A0A2M6WGV3"/>
<reference evidence="21" key="1">
    <citation type="submission" date="2017-09" db="EMBL/GenBank/DDBJ databases">
        <title>Depth-based differentiation of microbial function through sediment-hosted aquifers and enrichment of novel symbionts in the deep terrestrial subsurface.</title>
        <authorList>
            <person name="Probst A.J."/>
            <person name="Ladd B."/>
            <person name="Jarett J.K."/>
            <person name="Geller-Mcgrath D.E."/>
            <person name="Sieber C.M.K."/>
            <person name="Emerson J.B."/>
            <person name="Anantharaman K."/>
            <person name="Thomas B.C."/>
            <person name="Malmstrom R."/>
            <person name="Stieglmeier M."/>
            <person name="Klingl A."/>
            <person name="Woyke T."/>
            <person name="Ryan C.M."/>
            <person name="Banfield J.F."/>
        </authorList>
    </citation>
    <scope>NUCLEOTIDE SEQUENCE [LARGE SCALE GENOMIC DNA]</scope>
</reference>
<dbReference type="EC" id="2.1.1.228" evidence="5 15"/>
<dbReference type="GO" id="GO:0052906">
    <property type="term" value="F:tRNA (guanine(37)-N1)-methyltransferase activity"/>
    <property type="evidence" value="ECO:0007669"/>
    <property type="project" value="UniProtKB-UniRule"/>
</dbReference>
<dbReference type="PANTHER" id="PTHR46417">
    <property type="entry name" value="TRNA (GUANINE-N(1)-)-METHYLTRANSFERASE"/>
    <property type="match status" value="1"/>
</dbReference>
<comment type="function">
    <text evidence="1 15 17">Specifically methylates guanosine-37 in various tRNAs.</text>
</comment>
<dbReference type="InterPro" id="IPR002649">
    <property type="entry name" value="tRNA_m1G_MeTrfase_TrmD"/>
</dbReference>
<evidence type="ECO:0000256" key="2">
    <source>
        <dbReference type="ARBA" id="ARBA00004496"/>
    </source>
</evidence>
<evidence type="ECO:0000256" key="4">
    <source>
        <dbReference type="ARBA" id="ARBA00011738"/>
    </source>
</evidence>
<keyword evidence="10 15" id="KW-0949">S-adenosyl-L-methionine</keyword>
<evidence type="ECO:0000256" key="12">
    <source>
        <dbReference type="ARBA" id="ARBA00029736"/>
    </source>
</evidence>
<evidence type="ECO:0000256" key="13">
    <source>
        <dbReference type="ARBA" id="ARBA00033392"/>
    </source>
</evidence>
<evidence type="ECO:0000256" key="1">
    <source>
        <dbReference type="ARBA" id="ARBA00002634"/>
    </source>
</evidence>
<keyword evidence="11 15" id="KW-0819">tRNA processing</keyword>
<dbReference type="InterPro" id="IPR016009">
    <property type="entry name" value="tRNA_MeTrfase_TRMD/TRM10"/>
</dbReference>
<evidence type="ECO:0000256" key="17">
    <source>
        <dbReference type="RuleBase" id="RU003464"/>
    </source>
</evidence>
<dbReference type="InterPro" id="IPR023148">
    <property type="entry name" value="tRNA_m1G_MeTrfase_C_sf"/>
</dbReference>
<evidence type="ECO:0000256" key="7">
    <source>
        <dbReference type="ARBA" id="ARBA00022490"/>
    </source>
</evidence>
<comment type="caution">
    <text evidence="20">The sequence shown here is derived from an EMBL/GenBank/DDBJ whole genome shotgun (WGS) entry which is preliminary data.</text>
</comment>
<proteinExistence type="inferred from homology"/>
<dbReference type="NCBIfam" id="TIGR00088">
    <property type="entry name" value="trmD"/>
    <property type="match status" value="1"/>
</dbReference>
<dbReference type="GO" id="GO:0002939">
    <property type="term" value="P:tRNA N1-guanine methylation"/>
    <property type="evidence" value="ECO:0007669"/>
    <property type="project" value="TreeGrafter"/>
</dbReference>
<dbReference type="NCBIfam" id="NF000648">
    <property type="entry name" value="PRK00026.1"/>
    <property type="match status" value="1"/>
</dbReference>
<feature type="domain" description="tRNA methyltransferase TRMD/TRM10-type" evidence="19">
    <location>
        <begin position="3"/>
        <end position="223"/>
    </location>
</feature>
<dbReference type="Pfam" id="PF01746">
    <property type="entry name" value="tRNA_m1G_MT"/>
    <property type="match status" value="1"/>
</dbReference>
<evidence type="ECO:0000256" key="9">
    <source>
        <dbReference type="ARBA" id="ARBA00022679"/>
    </source>
</evidence>
<comment type="subunit">
    <text evidence="4 15 17">Homodimer.</text>
</comment>
<feature type="region of interest" description="Disordered" evidence="18">
    <location>
        <begin position="211"/>
        <end position="232"/>
    </location>
</feature>
<dbReference type="GO" id="GO:0005829">
    <property type="term" value="C:cytosol"/>
    <property type="evidence" value="ECO:0007669"/>
    <property type="project" value="TreeGrafter"/>
</dbReference>
<evidence type="ECO:0000313" key="21">
    <source>
        <dbReference type="Proteomes" id="UP000228635"/>
    </source>
</evidence>
<evidence type="ECO:0000256" key="16">
    <source>
        <dbReference type="PIRSR" id="PIRSR000386-1"/>
    </source>
</evidence>
<evidence type="ECO:0000256" key="5">
    <source>
        <dbReference type="ARBA" id="ARBA00012807"/>
    </source>
</evidence>
<dbReference type="Gene3D" id="3.40.1280.10">
    <property type="match status" value="1"/>
</dbReference>
<evidence type="ECO:0000256" key="10">
    <source>
        <dbReference type="ARBA" id="ARBA00022691"/>
    </source>
</evidence>
<evidence type="ECO:0000256" key="18">
    <source>
        <dbReference type="SAM" id="MobiDB-lite"/>
    </source>
</evidence>
<comment type="similarity">
    <text evidence="3 15 17">Belongs to the RNA methyltransferase TrmD family.</text>
</comment>
<dbReference type="EMBL" id="PFBA01000035">
    <property type="protein sequence ID" value="PIT92033.1"/>
    <property type="molecule type" value="Genomic_DNA"/>
</dbReference>
<feature type="binding site" evidence="15 16">
    <location>
        <begin position="135"/>
        <end position="140"/>
    </location>
    <ligand>
        <name>S-adenosyl-L-methionine</name>
        <dbReference type="ChEBI" id="CHEBI:59789"/>
    </ligand>
</feature>
<keyword evidence="7 15" id="KW-0963">Cytoplasm</keyword>
<organism evidence="20 21">
    <name type="scientific">Candidatus Harrisonbacteria bacterium CG10_big_fil_rev_8_21_14_0_10_42_17</name>
    <dbReference type="NCBI Taxonomy" id="1974584"/>
    <lineage>
        <taxon>Bacteria</taxon>
        <taxon>Candidatus Harrisoniibacteriota</taxon>
    </lineage>
</organism>
<sequence>MKQFDILTIFPHILDSYINESILKRAVTKKLISIKTHDIREVTTNKHKTVDDTPYGGGPGMVLKVEPIAKSINKIKEKAKNKKTRIILTTPRGKLFNAKKAKQLTKYDQLIVICGRYEGVDERVAEYIADEEISIGDFILSGGELPAMVIIEAVARHIKGVLGKQESLEEVGGSHPVYTRPETVEVITKTASGTKRKKKWTVPKILTSGNHKEIKKWREEQGKKFDPPKKTL</sequence>
<feature type="binding site" evidence="15 16">
    <location>
        <position position="115"/>
    </location>
    <ligand>
        <name>S-adenosyl-L-methionine</name>
        <dbReference type="ChEBI" id="CHEBI:59789"/>
    </ligand>
</feature>
<dbReference type="Gene3D" id="1.10.1270.20">
    <property type="entry name" value="tRNA(m1g37)methyltransferase, domain 2"/>
    <property type="match status" value="1"/>
</dbReference>
<keyword evidence="8 15" id="KW-0489">Methyltransferase</keyword>
<dbReference type="PIRSF" id="PIRSF000386">
    <property type="entry name" value="tRNA_mtase"/>
    <property type="match status" value="1"/>
</dbReference>
<dbReference type="SUPFAM" id="SSF75217">
    <property type="entry name" value="alpha/beta knot"/>
    <property type="match status" value="1"/>
</dbReference>
<evidence type="ECO:0000256" key="3">
    <source>
        <dbReference type="ARBA" id="ARBA00007630"/>
    </source>
</evidence>
<keyword evidence="9 15" id="KW-0808">Transferase</keyword>
<gene>
    <name evidence="15" type="primary">trmD</name>
    <name evidence="20" type="ORF">COU08_04225</name>
</gene>
<dbReference type="CDD" id="cd18080">
    <property type="entry name" value="TrmD-like"/>
    <property type="match status" value="1"/>
</dbReference>
<evidence type="ECO:0000313" key="20">
    <source>
        <dbReference type="EMBL" id="PIT92033.1"/>
    </source>
</evidence>
<evidence type="ECO:0000256" key="11">
    <source>
        <dbReference type="ARBA" id="ARBA00022694"/>
    </source>
</evidence>
<comment type="catalytic activity">
    <reaction evidence="14 15 17">
        <text>guanosine(37) in tRNA + S-adenosyl-L-methionine = N(1)-methylguanosine(37) in tRNA + S-adenosyl-L-homocysteine + H(+)</text>
        <dbReference type="Rhea" id="RHEA:36899"/>
        <dbReference type="Rhea" id="RHEA-COMP:10145"/>
        <dbReference type="Rhea" id="RHEA-COMP:10147"/>
        <dbReference type="ChEBI" id="CHEBI:15378"/>
        <dbReference type="ChEBI" id="CHEBI:57856"/>
        <dbReference type="ChEBI" id="CHEBI:59789"/>
        <dbReference type="ChEBI" id="CHEBI:73542"/>
        <dbReference type="ChEBI" id="CHEBI:74269"/>
        <dbReference type="EC" id="2.1.1.228"/>
    </reaction>
</comment>
<evidence type="ECO:0000256" key="14">
    <source>
        <dbReference type="ARBA" id="ARBA00047783"/>
    </source>
</evidence>
<protein>
    <recommendedName>
        <fullName evidence="6 15">tRNA (guanine-N(1)-)-methyltransferase</fullName>
        <ecNumber evidence="5 15">2.1.1.228</ecNumber>
    </recommendedName>
    <alternativeName>
        <fullName evidence="12 15">M1G-methyltransferase</fullName>
    </alternativeName>
    <alternativeName>
        <fullName evidence="13 15">tRNA [GM37] methyltransferase</fullName>
    </alternativeName>
</protein>
<evidence type="ECO:0000256" key="15">
    <source>
        <dbReference type="HAMAP-Rule" id="MF_00605"/>
    </source>
</evidence>
<evidence type="ECO:0000256" key="6">
    <source>
        <dbReference type="ARBA" id="ARBA00014679"/>
    </source>
</evidence>
<dbReference type="InterPro" id="IPR029028">
    <property type="entry name" value="Alpha/beta_knot_MTases"/>
</dbReference>
<dbReference type="InterPro" id="IPR029026">
    <property type="entry name" value="tRNA_m1G_MTases_N"/>
</dbReference>